<protein>
    <submittedName>
        <fullName evidence="9">MFS transporter</fullName>
    </submittedName>
</protein>
<feature type="transmembrane region" description="Helical" evidence="7">
    <location>
        <begin position="375"/>
        <end position="398"/>
    </location>
</feature>
<feature type="transmembrane region" description="Helical" evidence="7">
    <location>
        <begin position="244"/>
        <end position="265"/>
    </location>
</feature>
<gene>
    <name evidence="9" type="ORF">GCM10009839_22700</name>
</gene>
<dbReference type="InterPro" id="IPR020846">
    <property type="entry name" value="MFS_dom"/>
</dbReference>
<evidence type="ECO:0000256" key="4">
    <source>
        <dbReference type="ARBA" id="ARBA00022692"/>
    </source>
</evidence>
<evidence type="ECO:0000256" key="2">
    <source>
        <dbReference type="ARBA" id="ARBA00022448"/>
    </source>
</evidence>
<organism evidence="9 10">
    <name type="scientific">Catenulispora yoronensis</name>
    <dbReference type="NCBI Taxonomy" id="450799"/>
    <lineage>
        <taxon>Bacteria</taxon>
        <taxon>Bacillati</taxon>
        <taxon>Actinomycetota</taxon>
        <taxon>Actinomycetes</taxon>
        <taxon>Catenulisporales</taxon>
        <taxon>Catenulisporaceae</taxon>
        <taxon>Catenulispora</taxon>
    </lineage>
</organism>
<accession>A0ABN2TYD8</accession>
<evidence type="ECO:0000256" key="1">
    <source>
        <dbReference type="ARBA" id="ARBA00004651"/>
    </source>
</evidence>
<dbReference type="PANTHER" id="PTHR42718">
    <property type="entry name" value="MAJOR FACILITATOR SUPERFAMILY MULTIDRUG TRANSPORTER MFSC"/>
    <property type="match status" value="1"/>
</dbReference>
<dbReference type="InterPro" id="IPR005829">
    <property type="entry name" value="Sugar_transporter_CS"/>
</dbReference>
<feature type="transmembrane region" description="Helical" evidence="7">
    <location>
        <begin position="123"/>
        <end position="142"/>
    </location>
</feature>
<dbReference type="PANTHER" id="PTHR42718:SF46">
    <property type="entry name" value="BLR6921 PROTEIN"/>
    <property type="match status" value="1"/>
</dbReference>
<dbReference type="Gene3D" id="1.20.1250.20">
    <property type="entry name" value="MFS general substrate transporter like domains"/>
    <property type="match status" value="1"/>
</dbReference>
<feature type="transmembrane region" description="Helical" evidence="7">
    <location>
        <begin position="219"/>
        <end position="238"/>
    </location>
</feature>
<dbReference type="Proteomes" id="UP001500751">
    <property type="component" value="Unassembled WGS sequence"/>
</dbReference>
<reference evidence="9 10" key="1">
    <citation type="journal article" date="2019" name="Int. J. Syst. Evol. Microbiol.">
        <title>The Global Catalogue of Microorganisms (GCM) 10K type strain sequencing project: providing services to taxonomists for standard genome sequencing and annotation.</title>
        <authorList>
            <consortium name="The Broad Institute Genomics Platform"/>
            <consortium name="The Broad Institute Genome Sequencing Center for Infectious Disease"/>
            <person name="Wu L."/>
            <person name="Ma J."/>
        </authorList>
    </citation>
    <scope>NUCLEOTIDE SEQUENCE [LARGE SCALE GENOMIC DNA]</scope>
    <source>
        <strain evidence="9 10">JCM 16014</strain>
    </source>
</reference>
<dbReference type="Pfam" id="PF07690">
    <property type="entry name" value="MFS_1"/>
    <property type="match status" value="1"/>
</dbReference>
<evidence type="ECO:0000256" key="5">
    <source>
        <dbReference type="ARBA" id="ARBA00022989"/>
    </source>
</evidence>
<dbReference type="PROSITE" id="PS00216">
    <property type="entry name" value="SUGAR_TRANSPORT_1"/>
    <property type="match status" value="1"/>
</dbReference>
<keyword evidence="5 7" id="KW-1133">Transmembrane helix</keyword>
<evidence type="ECO:0000256" key="6">
    <source>
        <dbReference type="ARBA" id="ARBA00023136"/>
    </source>
</evidence>
<sequence length="508" mass="52699">MSHSDTSTTLRPGESAASGRWPLRLWGALIVLCGALFLDALDTSMVGVALPSIKESLDLSTSSLQWVVSGYVLGYGGFLLLGGRAADLLGRRRVFLTALAVFAVASLLSGMVNDGDLLIATRFVKGISAAFTAPAGLSIITTTFAEGPDRNRALSIYTTCGAAGFSLGLVLSGLLTEAGWRWTLLVPAPVAALILVAGWKLIDHDRPAPAGAGRGGYDILGAITSTGAVLVLVFGIVRAPEEGWLAPVTLGTFAAAVALGVAFVAVERRVANPLVRLGVLRSPSLIRALIGGGLMFGGYASFQFVVTQYLQTLSKWSALHTALAFLPAGLIVLFSSFKIADVLNRYGTARVGVAGFAFLSLGYLQFLRIGQTPSWWVILPSIVALGLGFGMAFPAINVQAASGIADEEQGLVSGLLNTALQVGITVVLAASTAIIAANGGAGARTNAQVLASYRPVLVFVALATVAGLLILAGGLLRRGRTPVESTLAEELEDELDVLTLRQRDALIG</sequence>
<feature type="transmembrane region" description="Helical" evidence="7">
    <location>
        <begin position="456"/>
        <end position="476"/>
    </location>
</feature>
<evidence type="ECO:0000256" key="3">
    <source>
        <dbReference type="ARBA" id="ARBA00022475"/>
    </source>
</evidence>
<feature type="transmembrane region" description="Helical" evidence="7">
    <location>
        <begin position="154"/>
        <end position="174"/>
    </location>
</feature>
<keyword evidence="10" id="KW-1185">Reference proteome</keyword>
<feature type="transmembrane region" description="Helical" evidence="7">
    <location>
        <begin position="349"/>
        <end position="369"/>
    </location>
</feature>
<evidence type="ECO:0000259" key="8">
    <source>
        <dbReference type="PROSITE" id="PS50850"/>
    </source>
</evidence>
<dbReference type="Gene3D" id="1.20.1720.10">
    <property type="entry name" value="Multidrug resistance protein D"/>
    <property type="match status" value="1"/>
</dbReference>
<feature type="transmembrane region" description="Helical" evidence="7">
    <location>
        <begin position="64"/>
        <end position="82"/>
    </location>
</feature>
<keyword evidence="6 7" id="KW-0472">Membrane</keyword>
<feature type="transmembrane region" description="Helical" evidence="7">
    <location>
        <begin position="285"/>
        <end position="306"/>
    </location>
</feature>
<evidence type="ECO:0000256" key="7">
    <source>
        <dbReference type="SAM" id="Phobius"/>
    </source>
</evidence>
<dbReference type="CDD" id="cd17321">
    <property type="entry name" value="MFS_MMR_MDR_like"/>
    <property type="match status" value="1"/>
</dbReference>
<keyword evidence="2" id="KW-0813">Transport</keyword>
<feature type="transmembrane region" description="Helical" evidence="7">
    <location>
        <begin position="410"/>
        <end position="436"/>
    </location>
</feature>
<evidence type="ECO:0000313" key="9">
    <source>
        <dbReference type="EMBL" id="GAA2024364.1"/>
    </source>
</evidence>
<dbReference type="InterPro" id="IPR011701">
    <property type="entry name" value="MFS"/>
</dbReference>
<dbReference type="RefSeq" id="WP_344665494.1">
    <property type="nucleotide sequence ID" value="NZ_BAAAQN010000010.1"/>
</dbReference>
<dbReference type="PROSITE" id="PS50850">
    <property type="entry name" value="MFS"/>
    <property type="match status" value="1"/>
</dbReference>
<feature type="domain" description="Major facilitator superfamily (MFS) profile" evidence="8">
    <location>
        <begin position="28"/>
        <end position="481"/>
    </location>
</feature>
<dbReference type="InterPro" id="IPR036259">
    <property type="entry name" value="MFS_trans_sf"/>
</dbReference>
<evidence type="ECO:0000313" key="10">
    <source>
        <dbReference type="Proteomes" id="UP001500751"/>
    </source>
</evidence>
<dbReference type="SUPFAM" id="SSF103473">
    <property type="entry name" value="MFS general substrate transporter"/>
    <property type="match status" value="1"/>
</dbReference>
<feature type="transmembrane region" description="Helical" evidence="7">
    <location>
        <begin position="180"/>
        <end position="199"/>
    </location>
</feature>
<feature type="transmembrane region" description="Helical" evidence="7">
    <location>
        <begin position="21"/>
        <end position="41"/>
    </location>
</feature>
<proteinExistence type="predicted"/>
<comment type="subcellular location">
    <subcellularLocation>
        <location evidence="1">Cell membrane</location>
        <topology evidence="1">Multi-pass membrane protein</topology>
    </subcellularLocation>
</comment>
<comment type="caution">
    <text evidence="9">The sequence shown here is derived from an EMBL/GenBank/DDBJ whole genome shotgun (WGS) entry which is preliminary data.</text>
</comment>
<name>A0ABN2TYD8_9ACTN</name>
<feature type="transmembrane region" description="Helical" evidence="7">
    <location>
        <begin position="94"/>
        <end position="111"/>
    </location>
</feature>
<keyword evidence="4 7" id="KW-0812">Transmembrane</keyword>
<dbReference type="EMBL" id="BAAAQN010000010">
    <property type="protein sequence ID" value="GAA2024364.1"/>
    <property type="molecule type" value="Genomic_DNA"/>
</dbReference>
<feature type="transmembrane region" description="Helical" evidence="7">
    <location>
        <begin position="318"/>
        <end position="337"/>
    </location>
</feature>
<keyword evidence="3" id="KW-1003">Cell membrane</keyword>